<evidence type="ECO:0000256" key="4">
    <source>
        <dbReference type="ARBA" id="ARBA00015422"/>
    </source>
</evidence>
<name>G3BFQ4_CANTC</name>
<dbReference type="GO" id="GO:0034511">
    <property type="term" value="F:U3 snoRNA binding"/>
    <property type="evidence" value="ECO:0007669"/>
    <property type="project" value="InterPro"/>
</dbReference>
<comment type="subunit">
    <text evidence="9">Component of the ribosomal small subunit (SSU) processome composed of at least 40 protein subunits and snoRNA U3.</text>
</comment>
<evidence type="ECO:0000256" key="6">
    <source>
        <dbReference type="ARBA" id="ARBA00022552"/>
    </source>
</evidence>
<evidence type="ECO:0000259" key="10">
    <source>
        <dbReference type="Pfam" id="PF06862"/>
    </source>
</evidence>
<dbReference type="Gene3D" id="3.40.50.300">
    <property type="entry name" value="P-loop containing nucleotide triphosphate hydrolases"/>
    <property type="match status" value="1"/>
</dbReference>
<keyword evidence="5 9" id="KW-0690">Ribosome biogenesis</keyword>
<evidence type="ECO:0000259" key="11">
    <source>
        <dbReference type="Pfam" id="PF22916"/>
    </source>
</evidence>
<sequence length="469" mass="54663">MSQYKDINMPYFSHKNQTYKKMYAIHALNHIYKTRDSILKNNARLHNYQENLKSGKTPEEVEYRDQGFTRPKVLILLPTREACYEIVSLLIKYSGTEQQENKKRFTGQFHVDAVPPPTKPDDFKHYFKGNTNDFFTIGIKFTRKSLKLYSSFYSSDIILASPIGLSMILEHEDKRKREQDFLSSIEVVIVDNANQLEMQNWSHINTVFKYLNSVPKKFHDADFSRIRMWSINDKANFFTQKLVFSEYQTPNINNIVNKSTNMAGRVKFKKVITSDNCIMNAVGLKVKQVFQRFDCENPTEDPDGRFKFFTNSVFGSVSNSTSYDDGLLIVIPSYFDFIHVKDYMQNHSKVTFAAIDEYTSQSKLTKARQQFISGDVKILLYSERLHHFRRFEIAGVKNILLYGVPTNPLFYKEYLKFIGKSVFNGLVDLNLSFVKTIYSKWDAVALERIVGNQRAPILCNSINETYEFK</sequence>
<dbReference type="InterPro" id="IPR053939">
    <property type="entry name" value="UTP25_C"/>
</dbReference>
<keyword evidence="6 9" id="KW-0698">rRNA processing</keyword>
<reference evidence="12 13" key="1">
    <citation type="journal article" date="2011" name="Proc. Natl. Acad. Sci. U.S.A.">
        <title>Comparative genomics of xylose-fermenting fungi for enhanced biofuel production.</title>
        <authorList>
            <person name="Wohlbach D.J."/>
            <person name="Kuo A."/>
            <person name="Sato T.K."/>
            <person name="Potts K.M."/>
            <person name="Salamov A.A."/>
            <person name="LaButti K.M."/>
            <person name="Sun H."/>
            <person name="Clum A."/>
            <person name="Pangilinan J.L."/>
            <person name="Lindquist E.A."/>
            <person name="Lucas S."/>
            <person name="Lapidus A."/>
            <person name="Jin M."/>
            <person name="Gunawan C."/>
            <person name="Balan V."/>
            <person name="Dale B.E."/>
            <person name="Jeffries T.W."/>
            <person name="Zinkel R."/>
            <person name="Barry K.W."/>
            <person name="Grigoriev I.V."/>
            <person name="Gasch A.P."/>
        </authorList>
    </citation>
    <scope>NUCLEOTIDE SEQUENCE [LARGE SCALE GENOMIC DNA]</scope>
    <source>
        <strain evidence="12">ATCC 10573</strain>
        <strain evidence="13">ATCC 10573 / BCRC 21748 / CBS 615 / JCM 9827 / NBRC 10315 / NRRL Y-1498 / VKM Y-70</strain>
    </source>
</reference>
<dbReference type="OrthoDB" id="10264378at2759"/>
<evidence type="ECO:0000256" key="9">
    <source>
        <dbReference type="RuleBase" id="RU365070"/>
    </source>
</evidence>
<comment type="similarity">
    <text evidence="3 9">Belongs to the UTP25 family.</text>
</comment>
<evidence type="ECO:0000313" key="13">
    <source>
        <dbReference type="Proteomes" id="UP000000707"/>
    </source>
</evidence>
<dbReference type="eggNOG" id="KOG2340">
    <property type="taxonomic scope" value="Eukaryota"/>
</dbReference>
<keyword evidence="13" id="KW-1185">Reference proteome</keyword>
<comment type="subcellular location">
    <subcellularLocation>
        <location evidence="2 9">Nucleus</location>
        <location evidence="2 9">Nucleolus</location>
    </subcellularLocation>
</comment>
<accession>G3BFQ4</accession>
<dbReference type="GO" id="GO:0000462">
    <property type="term" value="P:maturation of SSU-rRNA from tricistronic rRNA transcript (SSU-rRNA, 5.8S rRNA, LSU-rRNA)"/>
    <property type="evidence" value="ECO:0007669"/>
    <property type="project" value="TreeGrafter"/>
</dbReference>
<dbReference type="PANTHER" id="PTHR12933:SF0">
    <property type="entry name" value="U3 SMALL NUCLEOLAR RNA-ASSOCIATED PROTEIN 25 HOMOLOG"/>
    <property type="match status" value="1"/>
</dbReference>
<dbReference type="KEGG" id="cten:18248439"/>
<dbReference type="PANTHER" id="PTHR12933">
    <property type="entry name" value="ORF PROTEIN-RELATED"/>
    <property type="match status" value="1"/>
</dbReference>
<dbReference type="InterPro" id="IPR027417">
    <property type="entry name" value="P-loop_NTPase"/>
</dbReference>
<evidence type="ECO:0000256" key="2">
    <source>
        <dbReference type="ARBA" id="ARBA00004604"/>
    </source>
</evidence>
<evidence type="ECO:0000256" key="1">
    <source>
        <dbReference type="ARBA" id="ARBA00002883"/>
    </source>
</evidence>
<gene>
    <name evidence="12" type="ORF">CANTEDRAFT_116779</name>
</gene>
<organism evidence="13">
    <name type="scientific">Candida tenuis (strain ATCC 10573 / BCRC 21748 / CBS 615 / JCM 9827 / NBRC 10315 / NRRL Y-1498 / VKM Y-70)</name>
    <name type="common">Yeast</name>
    <name type="synonym">Yamadazyma tenuis</name>
    <dbReference type="NCBI Taxonomy" id="590646"/>
    <lineage>
        <taxon>Eukaryota</taxon>
        <taxon>Fungi</taxon>
        <taxon>Dikarya</taxon>
        <taxon>Ascomycota</taxon>
        <taxon>Saccharomycotina</taxon>
        <taxon>Pichiomycetes</taxon>
        <taxon>Debaryomycetaceae</taxon>
        <taxon>Yamadazyma</taxon>
    </lineage>
</organism>
<dbReference type="HOGENOM" id="CLU_018705_3_1_1"/>
<evidence type="ECO:0000256" key="8">
    <source>
        <dbReference type="ARBA" id="ARBA00023274"/>
    </source>
</evidence>
<dbReference type="FunFam" id="3.40.50.300:FF:001559">
    <property type="entry name" value="U3 small nucleolar RNA-associated protein 25"/>
    <property type="match status" value="1"/>
</dbReference>
<dbReference type="Pfam" id="PF06862">
    <property type="entry name" value="Utp25_C"/>
    <property type="match status" value="1"/>
</dbReference>
<evidence type="ECO:0000313" key="12">
    <source>
        <dbReference type="EMBL" id="EGV60709.1"/>
    </source>
</evidence>
<dbReference type="Proteomes" id="UP000000707">
    <property type="component" value="Unassembled WGS sequence"/>
</dbReference>
<dbReference type="GeneID" id="18248439"/>
<keyword evidence="8 9" id="KW-0687">Ribonucleoprotein</keyword>
<dbReference type="EMBL" id="GL996528">
    <property type="protein sequence ID" value="EGV60708.1"/>
    <property type="molecule type" value="Genomic_DNA"/>
</dbReference>
<dbReference type="InterPro" id="IPR053940">
    <property type="entry name" value="UTP25_NTPase-like"/>
</dbReference>
<dbReference type="InterPro" id="IPR010678">
    <property type="entry name" value="UTP25"/>
</dbReference>
<dbReference type="GO" id="GO:0019843">
    <property type="term" value="F:rRNA binding"/>
    <property type="evidence" value="ECO:0007669"/>
    <property type="project" value="TreeGrafter"/>
</dbReference>
<protein>
    <recommendedName>
        <fullName evidence="4 9">U3 small nucleolar RNA-associated protein 25</fullName>
        <shortName evidence="9">U3 snoRNA-associated protein 25</shortName>
    </recommendedName>
</protein>
<feature type="domain" description="UTP25 NTP hydrolase-like" evidence="11">
    <location>
        <begin position="4"/>
        <end position="266"/>
    </location>
</feature>
<evidence type="ECO:0000256" key="5">
    <source>
        <dbReference type="ARBA" id="ARBA00022517"/>
    </source>
</evidence>
<evidence type="ECO:0000256" key="3">
    <source>
        <dbReference type="ARBA" id="ARBA00009223"/>
    </source>
</evidence>
<dbReference type="AlphaFoldDB" id="G3BFQ4"/>
<dbReference type="Pfam" id="PF22916">
    <property type="entry name" value="UTP25_NTPase-like"/>
    <property type="match status" value="1"/>
</dbReference>
<dbReference type="EMBL" id="GL996528">
    <property type="protein sequence ID" value="EGV60709.1"/>
    <property type="molecule type" value="Genomic_DNA"/>
</dbReference>
<evidence type="ECO:0000256" key="7">
    <source>
        <dbReference type="ARBA" id="ARBA00023242"/>
    </source>
</evidence>
<keyword evidence="7 9" id="KW-0539">Nucleus</keyword>
<proteinExistence type="inferred from homology"/>
<feature type="domain" description="UTP25 C-terminal" evidence="10">
    <location>
        <begin position="279"/>
        <end position="468"/>
    </location>
</feature>
<dbReference type="GO" id="GO:0032040">
    <property type="term" value="C:small-subunit processome"/>
    <property type="evidence" value="ECO:0007669"/>
    <property type="project" value="TreeGrafter"/>
</dbReference>
<dbReference type="STRING" id="590646.G3BFQ4"/>
<comment type="function">
    <text evidence="1 9">DEAD-box RNA helicase-like protein required for pre-18S rRNA processing, specifically at sites A0, A1, and A2.</text>
</comment>